<reference evidence="3" key="1">
    <citation type="journal article" date="2019" name="Environ. Microbiol.">
        <title>Fungal ecological strategies reflected in gene transcription - a case study of two litter decomposers.</title>
        <authorList>
            <person name="Barbi F."/>
            <person name="Kohler A."/>
            <person name="Barry K."/>
            <person name="Baskaran P."/>
            <person name="Daum C."/>
            <person name="Fauchery L."/>
            <person name="Ihrmark K."/>
            <person name="Kuo A."/>
            <person name="LaButti K."/>
            <person name="Lipzen A."/>
            <person name="Morin E."/>
            <person name="Grigoriev I.V."/>
            <person name="Henrissat B."/>
            <person name="Lindahl B."/>
            <person name="Martin F."/>
        </authorList>
    </citation>
    <scope>NUCLEOTIDE SEQUENCE</scope>
    <source>
        <strain evidence="3">JB14</strain>
    </source>
</reference>
<dbReference type="AlphaFoldDB" id="A0A6A4GV09"/>
<evidence type="ECO:0000256" key="1">
    <source>
        <dbReference type="SAM" id="MobiDB-lite"/>
    </source>
</evidence>
<evidence type="ECO:0000313" key="4">
    <source>
        <dbReference type="Proteomes" id="UP000799118"/>
    </source>
</evidence>
<feature type="transmembrane region" description="Helical" evidence="2">
    <location>
        <begin position="87"/>
        <end position="106"/>
    </location>
</feature>
<name>A0A6A4GV09_9AGAR</name>
<evidence type="ECO:0000256" key="2">
    <source>
        <dbReference type="SAM" id="Phobius"/>
    </source>
</evidence>
<evidence type="ECO:0000313" key="3">
    <source>
        <dbReference type="EMBL" id="KAE9389662.1"/>
    </source>
</evidence>
<keyword evidence="2" id="KW-0472">Membrane</keyword>
<proteinExistence type="predicted"/>
<protein>
    <submittedName>
        <fullName evidence="3">Uncharacterized protein</fullName>
    </submittedName>
</protein>
<organism evidence="3 4">
    <name type="scientific">Gymnopus androsaceus JB14</name>
    <dbReference type="NCBI Taxonomy" id="1447944"/>
    <lineage>
        <taxon>Eukaryota</taxon>
        <taxon>Fungi</taxon>
        <taxon>Dikarya</taxon>
        <taxon>Basidiomycota</taxon>
        <taxon>Agaricomycotina</taxon>
        <taxon>Agaricomycetes</taxon>
        <taxon>Agaricomycetidae</taxon>
        <taxon>Agaricales</taxon>
        <taxon>Marasmiineae</taxon>
        <taxon>Omphalotaceae</taxon>
        <taxon>Gymnopus</taxon>
    </lineage>
</organism>
<feature type="transmembrane region" description="Helical" evidence="2">
    <location>
        <begin position="6"/>
        <end position="23"/>
    </location>
</feature>
<keyword evidence="2" id="KW-0812">Transmembrane</keyword>
<feature type="non-terminal residue" evidence="3">
    <location>
        <position position="122"/>
    </location>
</feature>
<feature type="region of interest" description="Disordered" evidence="1">
    <location>
        <begin position="48"/>
        <end position="69"/>
    </location>
</feature>
<keyword evidence="2" id="KW-1133">Transmembrane helix</keyword>
<sequence>MLCYALYAVFSSFRIPLLHLIIMRKSNYTRSNSIPNIPAEGLGSSWFKRPSLSHTPSTGTPPPPPHDRRTSICSYQRKCIYSALPTPTLQGWVLVLVLVQALAWVYRYRYGYLRLPKHLRAS</sequence>
<accession>A0A6A4GV09</accession>
<dbReference type="Proteomes" id="UP000799118">
    <property type="component" value="Unassembled WGS sequence"/>
</dbReference>
<gene>
    <name evidence="3" type="ORF">BT96DRAFT_1024955</name>
</gene>
<dbReference type="EMBL" id="ML769687">
    <property type="protein sequence ID" value="KAE9389662.1"/>
    <property type="molecule type" value="Genomic_DNA"/>
</dbReference>
<keyword evidence="4" id="KW-1185">Reference proteome</keyword>